<accession>A0A921E964</accession>
<dbReference type="FunFam" id="1.20.5.1300:FF:000001">
    <property type="entry name" value="Histidine biosynthesis trifunctional protein"/>
    <property type="match status" value="1"/>
</dbReference>
<comment type="function">
    <text evidence="1 12">Catalyzes the sequential NAD-dependent oxidations of L-histidinol to L-histidinaldehyde and then to L-histidine.</text>
</comment>
<feature type="binding site" evidence="12 17">
    <location>
        <position position="355"/>
    </location>
    <ligand>
        <name>Zn(2+)</name>
        <dbReference type="ChEBI" id="CHEBI:29105"/>
    </ligand>
</feature>
<comment type="cofactor">
    <cofactor evidence="12 17">
        <name>Zn(2+)</name>
        <dbReference type="ChEBI" id="CHEBI:29105"/>
    </cofactor>
    <text evidence="12 17">Binds 1 zinc ion per subunit.</text>
</comment>
<evidence type="ECO:0000256" key="11">
    <source>
        <dbReference type="ARBA" id="ARBA00049489"/>
    </source>
</evidence>
<keyword evidence="7 12" id="KW-0862">Zinc</keyword>
<dbReference type="GO" id="GO:0005829">
    <property type="term" value="C:cytosol"/>
    <property type="evidence" value="ECO:0007669"/>
    <property type="project" value="TreeGrafter"/>
</dbReference>
<feature type="active site" description="Proton acceptor" evidence="12 14">
    <location>
        <position position="322"/>
    </location>
</feature>
<feature type="binding site" evidence="12 16">
    <location>
        <position position="322"/>
    </location>
    <ligand>
        <name>substrate</name>
    </ligand>
</feature>
<keyword evidence="5 12" id="KW-0028">Amino-acid biosynthesis</keyword>
<feature type="binding site" evidence="12 15">
    <location>
        <position position="186"/>
    </location>
    <ligand>
        <name>NAD(+)</name>
        <dbReference type="ChEBI" id="CHEBI:57540"/>
    </ligand>
</feature>
<dbReference type="GO" id="GO:0000105">
    <property type="term" value="P:L-histidine biosynthetic process"/>
    <property type="evidence" value="ECO:0007669"/>
    <property type="project" value="UniProtKB-UniRule"/>
</dbReference>
<keyword evidence="10 12" id="KW-0368">Histidine biosynthesis</keyword>
<dbReference type="AlphaFoldDB" id="A0A921E964"/>
<dbReference type="HAMAP" id="MF_01024">
    <property type="entry name" value="HisD"/>
    <property type="match status" value="1"/>
</dbReference>
<dbReference type="InterPro" id="IPR016161">
    <property type="entry name" value="Ald_DH/histidinol_DH"/>
</dbReference>
<dbReference type="InterPro" id="IPR001692">
    <property type="entry name" value="Histidinol_DH_CS"/>
</dbReference>
<dbReference type="EMBL" id="DYXT01000038">
    <property type="protein sequence ID" value="HJE39540.1"/>
    <property type="molecule type" value="Genomic_DNA"/>
</dbReference>
<dbReference type="Pfam" id="PF00815">
    <property type="entry name" value="Histidinol_dh"/>
    <property type="match status" value="1"/>
</dbReference>
<dbReference type="FunFam" id="3.40.50.1980:FF:000002">
    <property type="entry name" value="Histidinol dehydrogenase, chloroplastic"/>
    <property type="match status" value="1"/>
</dbReference>
<dbReference type="PROSITE" id="PS00611">
    <property type="entry name" value="HISOL_DEHYDROGENASE"/>
    <property type="match status" value="1"/>
</dbReference>
<dbReference type="EC" id="1.1.1.23" evidence="4 12"/>
<feature type="binding site" evidence="12 16">
    <location>
        <position position="254"/>
    </location>
    <ligand>
        <name>substrate</name>
    </ligand>
</feature>
<evidence type="ECO:0000256" key="1">
    <source>
        <dbReference type="ARBA" id="ARBA00003850"/>
    </source>
</evidence>
<reference evidence="19" key="2">
    <citation type="submission" date="2021-09" db="EMBL/GenBank/DDBJ databases">
        <authorList>
            <person name="Gilroy R."/>
        </authorList>
    </citation>
    <scope>NUCLEOTIDE SEQUENCE</scope>
    <source>
        <strain evidence="19">4100</strain>
    </source>
</reference>
<dbReference type="InterPro" id="IPR012131">
    <property type="entry name" value="Hstdl_DH"/>
</dbReference>
<evidence type="ECO:0000256" key="15">
    <source>
        <dbReference type="PIRSR" id="PIRSR000099-2"/>
    </source>
</evidence>
<dbReference type="GO" id="GO:0008270">
    <property type="term" value="F:zinc ion binding"/>
    <property type="evidence" value="ECO:0007669"/>
    <property type="project" value="UniProtKB-UniRule"/>
</dbReference>
<organism evidence="19 20">
    <name type="scientific">Candidatus Amulumruptor caecigallinarius</name>
    <dbReference type="NCBI Taxonomy" id="2109911"/>
    <lineage>
        <taxon>Bacteria</taxon>
        <taxon>Pseudomonadati</taxon>
        <taxon>Bacteroidota</taxon>
        <taxon>Bacteroidia</taxon>
        <taxon>Bacteroidales</taxon>
        <taxon>Muribaculaceae</taxon>
        <taxon>Candidatus Amulumruptor</taxon>
    </lineage>
</organism>
<evidence type="ECO:0000256" key="18">
    <source>
        <dbReference type="RuleBase" id="RU004175"/>
    </source>
</evidence>
<reference evidence="19" key="1">
    <citation type="journal article" date="2021" name="PeerJ">
        <title>Extensive microbial diversity within the chicken gut microbiome revealed by metagenomics and culture.</title>
        <authorList>
            <person name="Gilroy R."/>
            <person name="Ravi A."/>
            <person name="Getino M."/>
            <person name="Pursley I."/>
            <person name="Horton D.L."/>
            <person name="Alikhan N.F."/>
            <person name="Baker D."/>
            <person name="Gharbi K."/>
            <person name="Hall N."/>
            <person name="Watson M."/>
            <person name="Adriaenssens E.M."/>
            <person name="Foster-Nyarko E."/>
            <person name="Jarju S."/>
            <person name="Secka A."/>
            <person name="Antonio M."/>
            <person name="Oren A."/>
            <person name="Chaudhuri R.R."/>
            <person name="La Ragione R."/>
            <person name="Hildebrand F."/>
            <person name="Pallen M.J."/>
        </authorList>
    </citation>
    <scope>NUCLEOTIDE SEQUENCE</scope>
    <source>
        <strain evidence="19">4100</strain>
    </source>
</reference>
<sequence>MDVIVNPLRSQWKALAERNIPDDPQVTAAVEAIISDVRQRGDEALRDMALRFDRAAIEDLEVGEAEIDEACKLVSDAVKEAIRAGADNIRRFHEAQMPEPVKVETMPGVMCIQRPVPIEKVGLYIPGGQAPLFSTVLMLAIPATIAGCRQIILCTPQSGDRQIAPEILYAARECGIHKVYRVGGAQAVAAMALGTQSVPKVHKIFGPGNRFVTKAKQMLASEVSIDMPAGPSEVLVMADDTADAAFVASDMLSQAEHGPDSQAICVCTSEAIADAVREQVDAISAQLSRGTSIEKSLSHSRIIVMDDHDDMVDFVNEYAPEHLIISMEHPWDIADRITAAGSIFIGNYSPESAGDYASGTNHTLPTNGWAHSFSGVNIDSFMRKITYQELTRAGLGLLAPTIVTMAEAEGLDAHAMAVKIRMASED</sequence>
<evidence type="ECO:0000256" key="17">
    <source>
        <dbReference type="PIRSR" id="PIRSR000099-4"/>
    </source>
</evidence>
<feature type="binding site" evidence="12 17">
    <location>
        <position position="254"/>
    </location>
    <ligand>
        <name>Zn(2+)</name>
        <dbReference type="ChEBI" id="CHEBI:29105"/>
    </ligand>
</feature>
<dbReference type="Gene3D" id="3.40.50.1980">
    <property type="entry name" value="Nitrogenase molybdenum iron protein domain"/>
    <property type="match status" value="2"/>
</dbReference>
<feature type="binding site" evidence="12 15">
    <location>
        <position position="124"/>
    </location>
    <ligand>
        <name>NAD(+)</name>
        <dbReference type="ChEBI" id="CHEBI:57540"/>
    </ligand>
</feature>
<evidence type="ECO:0000256" key="6">
    <source>
        <dbReference type="ARBA" id="ARBA00022723"/>
    </source>
</evidence>
<feature type="binding site" evidence="12 16">
    <location>
        <position position="355"/>
    </location>
    <ligand>
        <name>substrate</name>
    </ligand>
</feature>
<evidence type="ECO:0000256" key="7">
    <source>
        <dbReference type="ARBA" id="ARBA00022833"/>
    </source>
</evidence>
<dbReference type="GO" id="GO:0004399">
    <property type="term" value="F:histidinol dehydrogenase activity"/>
    <property type="evidence" value="ECO:0007669"/>
    <property type="project" value="UniProtKB-UniRule"/>
</dbReference>
<evidence type="ECO:0000256" key="10">
    <source>
        <dbReference type="ARBA" id="ARBA00023102"/>
    </source>
</evidence>
<dbReference type="PRINTS" id="PR00083">
    <property type="entry name" value="HOLDHDRGNASE"/>
</dbReference>
<dbReference type="InterPro" id="IPR022695">
    <property type="entry name" value="Histidinol_DH_monofunct"/>
</dbReference>
<keyword evidence="8 12" id="KW-0560">Oxidoreductase</keyword>
<comment type="similarity">
    <text evidence="3 12 13 18">Belongs to the histidinol dehydrogenase family.</text>
</comment>
<evidence type="ECO:0000256" key="12">
    <source>
        <dbReference type="HAMAP-Rule" id="MF_01024"/>
    </source>
</evidence>
<proteinExistence type="inferred from homology"/>
<dbReference type="PANTHER" id="PTHR21256:SF2">
    <property type="entry name" value="HISTIDINE BIOSYNTHESIS TRIFUNCTIONAL PROTEIN"/>
    <property type="match status" value="1"/>
</dbReference>
<feature type="binding site" evidence="12 16">
    <location>
        <position position="409"/>
    </location>
    <ligand>
        <name>substrate</name>
    </ligand>
</feature>
<keyword evidence="6 12" id="KW-0479">Metal-binding</keyword>
<feature type="active site" description="Proton acceptor" evidence="12 14">
    <location>
        <position position="321"/>
    </location>
</feature>
<evidence type="ECO:0000256" key="9">
    <source>
        <dbReference type="ARBA" id="ARBA00023027"/>
    </source>
</evidence>
<evidence type="ECO:0000313" key="20">
    <source>
        <dbReference type="Proteomes" id="UP000711407"/>
    </source>
</evidence>
<evidence type="ECO:0000256" key="2">
    <source>
        <dbReference type="ARBA" id="ARBA00004940"/>
    </source>
</evidence>
<evidence type="ECO:0000256" key="13">
    <source>
        <dbReference type="PIRNR" id="PIRNR000099"/>
    </source>
</evidence>
<evidence type="ECO:0000256" key="4">
    <source>
        <dbReference type="ARBA" id="ARBA00012965"/>
    </source>
</evidence>
<evidence type="ECO:0000256" key="3">
    <source>
        <dbReference type="ARBA" id="ARBA00010178"/>
    </source>
</evidence>
<feature type="binding site" evidence="12 16">
    <location>
        <position position="232"/>
    </location>
    <ligand>
        <name>substrate</name>
    </ligand>
</feature>
<keyword evidence="9 12" id="KW-0520">NAD</keyword>
<name>A0A921E964_9BACT</name>
<dbReference type="GO" id="GO:0051287">
    <property type="term" value="F:NAD binding"/>
    <property type="evidence" value="ECO:0007669"/>
    <property type="project" value="InterPro"/>
</dbReference>
<comment type="catalytic activity">
    <reaction evidence="11 12">
        <text>L-histidinol + 2 NAD(+) + H2O = L-histidine + 2 NADH + 3 H(+)</text>
        <dbReference type="Rhea" id="RHEA:20641"/>
        <dbReference type="ChEBI" id="CHEBI:15377"/>
        <dbReference type="ChEBI" id="CHEBI:15378"/>
        <dbReference type="ChEBI" id="CHEBI:57540"/>
        <dbReference type="ChEBI" id="CHEBI:57595"/>
        <dbReference type="ChEBI" id="CHEBI:57699"/>
        <dbReference type="ChEBI" id="CHEBI:57945"/>
        <dbReference type="EC" id="1.1.1.23"/>
    </reaction>
</comment>
<evidence type="ECO:0000256" key="5">
    <source>
        <dbReference type="ARBA" id="ARBA00022605"/>
    </source>
</evidence>
<dbReference type="NCBIfam" id="TIGR00069">
    <property type="entry name" value="hisD"/>
    <property type="match status" value="1"/>
</dbReference>
<feature type="binding site" evidence="12 16">
    <location>
        <position position="257"/>
    </location>
    <ligand>
        <name>substrate</name>
    </ligand>
</feature>
<evidence type="ECO:0000256" key="16">
    <source>
        <dbReference type="PIRSR" id="PIRSR000099-3"/>
    </source>
</evidence>
<evidence type="ECO:0000256" key="8">
    <source>
        <dbReference type="ARBA" id="ARBA00023002"/>
    </source>
</evidence>
<evidence type="ECO:0000256" key="14">
    <source>
        <dbReference type="PIRSR" id="PIRSR000099-1"/>
    </source>
</evidence>
<gene>
    <name evidence="12 19" type="primary">hisD</name>
    <name evidence="19" type="ORF">K8V47_07285</name>
</gene>
<feature type="binding site" evidence="12 17">
    <location>
        <position position="257"/>
    </location>
    <ligand>
        <name>Zn(2+)</name>
        <dbReference type="ChEBI" id="CHEBI:29105"/>
    </ligand>
</feature>
<dbReference type="SUPFAM" id="SSF53720">
    <property type="entry name" value="ALDH-like"/>
    <property type="match status" value="1"/>
</dbReference>
<dbReference type="Proteomes" id="UP000711407">
    <property type="component" value="Unassembled WGS sequence"/>
</dbReference>
<evidence type="ECO:0000313" key="19">
    <source>
        <dbReference type="EMBL" id="HJE39540.1"/>
    </source>
</evidence>
<feature type="binding site" evidence="12 15">
    <location>
        <position position="209"/>
    </location>
    <ligand>
        <name>NAD(+)</name>
        <dbReference type="ChEBI" id="CHEBI:57540"/>
    </ligand>
</feature>
<feature type="binding site" evidence="12 16">
    <location>
        <position position="414"/>
    </location>
    <ligand>
        <name>substrate</name>
    </ligand>
</feature>
<dbReference type="Gene3D" id="1.20.5.1300">
    <property type="match status" value="1"/>
</dbReference>
<dbReference type="CDD" id="cd06572">
    <property type="entry name" value="Histidinol_dh"/>
    <property type="match status" value="1"/>
</dbReference>
<protein>
    <recommendedName>
        <fullName evidence="4 12">Histidinol dehydrogenase</fullName>
        <shortName evidence="12">HDH</shortName>
        <ecNumber evidence="4 12">1.1.1.23</ecNumber>
    </recommendedName>
</protein>
<comment type="pathway">
    <text evidence="2 12">Amino-acid biosynthesis; L-histidine biosynthesis; L-histidine from 5-phospho-alpha-D-ribose 1-diphosphate: step 9/9.</text>
</comment>
<feature type="binding site" evidence="12 17">
    <location>
        <position position="414"/>
    </location>
    <ligand>
        <name>Zn(2+)</name>
        <dbReference type="ChEBI" id="CHEBI:29105"/>
    </ligand>
</feature>
<dbReference type="PIRSF" id="PIRSF000099">
    <property type="entry name" value="Histidinol_dh"/>
    <property type="match status" value="1"/>
</dbReference>
<dbReference type="FunFam" id="3.40.50.1980:FF:000001">
    <property type="entry name" value="Histidinol dehydrogenase"/>
    <property type="match status" value="1"/>
</dbReference>
<dbReference type="PANTHER" id="PTHR21256">
    <property type="entry name" value="HISTIDINOL DEHYDROGENASE HDH"/>
    <property type="match status" value="1"/>
</dbReference>
<comment type="caution">
    <text evidence="19">The sequence shown here is derived from an EMBL/GenBank/DDBJ whole genome shotgun (WGS) entry which is preliminary data.</text>
</comment>